<keyword evidence="2" id="KW-1185">Reference proteome</keyword>
<proteinExistence type="predicted"/>
<sequence length="398" mass="44645">MGSGCKWALTAAGLVVLMDRSLAGKLRIGLAEQSVLSALSQAVCLTPPGQEFPPAVIDAGKGMSTESRRAWIEEKSLILKQTYCEMPNYDVLIPVLLKEGIDELPNHCKLTPGVPLRPMLAHPTKGVGEVMKRFDEAAFTCEYKYDGERAQIHILESGEVRIFSRNQEDNTTKYPDIISRIPKVKKDSVVSCVLDAEAVAWDREKKQIQPFQVLTTRKRKDVDASEIKVQVCVYAFDLLYLNGELKKDYLEGVGDTVDLCVIGAYLGKGKRTGTYGGFLLACYDEDNEEFQSVCKEHILPKPRAYYRVEQSAEPDVWLDAVQVWEVKCADLSLSPIYKAGMGMVDPEKGISLRFPRFLRIRDDKKPEDATTGAQIADLYKKQQQIQNQGEKADLEDYY</sequence>
<name>A0ACD3QSU4_LARCR</name>
<dbReference type="EMBL" id="CM011688">
    <property type="protein sequence ID" value="TMS10184.1"/>
    <property type="molecule type" value="Genomic_DNA"/>
</dbReference>
<evidence type="ECO:0000313" key="1">
    <source>
        <dbReference type="EMBL" id="TMS10184.1"/>
    </source>
</evidence>
<organism evidence="1 2">
    <name type="scientific">Larimichthys crocea</name>
    <name type="common">Large yellow croaker</name>
    <name type="synonym">Pseudosciaena crocea</name>
    <dbReference type="NCBI Taxonomy" id="215358"/>
    <lineage>
        <taxon>Eukaryota</taxon>
        <taxon>Metazoa</taxon>
        <taxon>Chordata</taxon>
        <taxon>Craniata</taxon>
        <taxon>Vertebrata</taxon>
        <taxon>Euteleostomi</taxon>
        <taxon>Actinopterygii</taxon>
        <taxon>Neopterygii</taxon>
        <taxon>Teleostei</taxon>
        <taxon>Neoteleostei</taxon>
        <taxon>Acanthomorphata</taxon>
        <taxon>Eupercaria</taxon>
        <taxon>Sciaenidae</taxon>
        <taxon>Larimichthys</taxon>
    </lineage>
</organism>
<gene>
    <name evidence="1" type="ORF">E3U43_002843</name>
</gene>
<evidence type="ECO:0000313" key="2">
    <source>
        <dbReference type="Proteomes" id="UP000793456"/>
    </source>
</evidence>
<protein>
    <submittedName>
        <fullName evidence="1">Uncharacterized protein</fullName>
    </submittedName>
</protein>
<reference evidence="1" key="1">
    <citation type="submission" date="2018-11" db="EMBL/GenBank/DDBJ databases">
        <title>The sequence and de novo assembly of Larimichthys crocea genome using PacBio and Hi-C technologies.</title>
        <authorList>
            <person name="Xu P."/>
            <person name="Chen B."/>
            <person name="Zhou Z."/>
            <person name="Ke Q."/>
            <person name="Wu Y."/>
            <person name="Bai H."/>
            <person name="Pu F."/>
        </authorList>
    </citation>
    <scope>NUCLEOTIDE SEQUENCE</scope>
    <source>
        <tissue evidence="1">Muscle</tissue>
    </source>
</reference>
<dbReference type="Proteomes" id="UP000793456">
    <property type="component" value="Chromosome XV"/>
</dbReference>
<accession>A0ACD3QSU4</accession>
<comment type="caution">
    <text evidence="1">The sequence shown here is derived from an EMBL/GenBank/DDBJ whole genome shotgun (WGS) entry which is preliminary data.</text>
</comment>